<sequence length="407" mass="47174">MGIAISTITMASGLAAMTGGPVGFLVAIALDTVKTILTLIDKHQKGPLKSESSKLQKAIEKSLRKFTETELSADWNGYKRLTEVFLKHLDMIESFDEIKPLTGKDEEKFNIEDMGGKEEVKQQLFDEVSPQIYKVLTASTHLLGKIEHHISKVCDFDIQARKVKEKTKLENWGIVTFEKEPIPKEDEIEEKDSFATSCLKLYELYAKITTYHYQTYLKGLEVIQKIVGEKYYDTLSELQSTDPTKIKNKEAKKEAKEEKSRRKAYVFMQLLLDMIQNSREYNKKVFKPFLNPYEHYKMRYTVNYYHNNAKMYEHLNTYLKEFYVDEDIQKKVMFCSQQSLLGSCYLEDGTKAQQPGPWRSAYVPKGKRSMYNTRLKGTRCDIQKDGLPIKDRPSSMACFHLENEVQN</sequence>
<name>A0A7M5X7Z6_9CNID</name>
<dbReference type="EnsemblMetazoa" id="CLYHEMT018237.1">
    <property type="protein sequence ID" value="CLYHEMP018237.1"/>
    <property type="gene ID" value="CLYHEMG018237"/>
</dbReference>
<dbReference type="Proteomes" id="UP000594262">
    <property type="component" value="Unplaced"/>
</dbReference>
<dbReference type="AlphaFoldDB" id="A0A7M5X7Z6"/>
<protein>
    <submittedName>
        <fullName evidence="1">Uncharacterized protein</fullName>
    </submittedName>
</protein>
<proteinExistence type="predicted"/>
<evidence type="ECO:0000313" key="1">
    <source>
        <dbReference type="EnsemblMetazoa" id="CLYHEMP018237.1"/>
    </source>
</evidence>
<reference evidence="1" key="1">
    <citation type="submission" date="2021-01" db="UniProtKB">
        <authorList>
            <consortium name="EnsemblMetazoa"/>
        </authorList>
    </citation>
    <scope>IDENTIFICATION</scope>
</reference>
<organism evidence="1 2">
    <name type="scientific">Clytia hemisphaerica</name>
    <dbReference type="NCBI Taxonomy" id="252671"/>
    <lineage>
        <taxon>Eukaryota</taxon>
        <taxon>Metazoa</taxon>
        <taxon>Cnidaria</taxon>
        <taxon>Hydrozoa</taxon>
        <taxon>Hydroidolina</taxon>
        <taxon>Leptothecata</taxon>
        <taxon>Obeliida</taxon>
        <taxon>Clytiidae</taxon>
        <taxon>Clytia</taxon>
    </lineage>
</organism>
<accession>A0A7M5X7Z6</accession>
<keyword evidence="2" id="KW-1185">Reference proteome</keyword>
<dbReference type="OrthoDB" id="6031618at2759"/>
<evidence type="ECO:0000313" key="2">
    <source>
        <dbReference type="Proteomes" id="UP000594262"/>
    </source>
</evidence>